<accession>A0A9D4GSX8</accession>
<reference evidence="1" key="2">
    <citation type="submission" date="2020-11" db="EMBL/GenBank/DDBJ databases">
        <authorList>
            <person name="McCartney M.A."/>
            <person name="Auch B."/>
            <person name="Kono T."/>
            <person name="Mallez S."/>
            <person name="Becker A."/>
            <person name="Gohl D.M."/>
            <person name="Silverstein K.A.T."/>
            <person name="Koren S."/>
            <person name="Bechman K.B."/>
            <person name="Herman A."/>
            <person name="Abrahante J.E."/>
            <person name="Garbe J."/>
        </authorList>
    </citation>
    <scope>NUCLEOTIDE SEQUENCE</scope>
    <source>
        <strain evidence="1">Duluth1</strain>
        <tissue evidence="1">Whole animal</tissue>
    </source>
</reference>
<organism evidence="1 2">
    <name type="scientific">Dreissena polymorpha</name>
    <name type="common">Zebra mussel</name>
    <name type="synonym">Mytilus polymorpha</name>
    <dbReference type="NCBI Taxonomy" id="45954"/>
    <lineage>
        <taxon>Eukaryota</taxon>
        <taxon>Metazoa</taxon>
        <taxon>Spiralia</taxon>
        <taxon>Lophotrochozoa</taxon>
        <taxon>Mollusca</taxon>
        <taxon>Bivalvia</taxon>
        <taxon>Autobranchia</taxon>
        <taxon>Heteroconchia</taxon>
        <taxon>Euheterodonta</taxon>
        <taxon>Imparidentia</taxon>
        <taxon>Neoheterodontei</taxon>
        <taxon>Myida</taxon>
        <taxon>Dreissenoidea</taxon>
        <taxon>Dreissenidae</taxon>
        <taxon>Dreissena</taxon>
    </lineage>
</organism>
<gene>
    <name evidence="1" type="ORF">DPMN_123026</name>
</gene>
<dbReference type="AlphaFoldDB" id="A0A9D4GSX8"/>
<keyword evidence="2" id="KW-1185">Reference proteome</keyword>
<evidence type="ECO:0000313" key="1">
    <source>
        <dbReference type="EMBL" id="KAH3821263.1"/>
    </source>
</evidence>
<comment type="caution">
    <text evidence="1">The sequence shown here is derived from an EMBL/GenBank/DDBJ whole genome shotgun (WGS) entry which is preliminary data.</text>
</comment>
<evidence type="ECO:0000313" key="2">
    <source>
        <dbReference type="Proteomes" id="UP000828390"/>
    </source>
</evidence>
<name>A0A9D4GSX8_DREPO</name>
<sequence>MAQIGETHFLAHLIAQASDWSMWVTGLCGDSDWSMWVTGLCGDSDWSMWVTGLCGDSDWSMWVTGLCGDSDWSMWVTGLCGDSDWSMWVTGLCGDSDWSDSDWSMWVTGLCGCIGGMVYRPFIPSPYQLEKSPPMTGIKFGTSKSGRHYQGVGVVVIYSVRVWWSFCEDVVVIYDLKKNRGDSGGTGDCLGG</sequence>
<dbReference type="EMBL" id="JAIWYP010000005">
    <property type="protein sequence ID" value="KAH3821263.1"/>
    <property type="molecule type" value="Genomic_DNA"/>
</dbReference>
<protein>
    <submittedName>
        <fullName evidence="1">Uncharacterized protein</fullName>
    </submittedName>
</protein>
<reference evidence="1" key="1">
    <citation type="journal article" date="2019" name="bioRxiv">
        <title>The Genome of the Zebra Mussel, Dreissena polymorpha: A Resource for Invasive Species Research.</title>
        <authorList>
            <person name="McCartney M.A."/>
            <person name="Auch B."/>
            <person name="Kono T."/>
            <person name="Mallez S."/>
            <person name="Zhang Y."/>
            <person name="Obille A."/>
            <person name="Becker A."/>
            <person name="Abrahante J.E."/>
            <person name="Garbe J."/>
            <person name="Badalamenti J.P."/>
            <person name="Herman A."/>
            <person name="Mangelson H."/>
            <person name="Liachko I."/>
            <person name="Sullivan S."/>
            <person name="Sone E.D."/>
            <person name="Koren S."/>
            <person name="Silverstein K.A.T."/>
            <person name="Beckman K.B."/>
            <person name="Gohl D.M."/>
        </authorList>
    </citation>
    <scope>NUCLEOTIDE SEQUENCE</scope>
    <source>
        <strain evidence="1">Duluth1</strain>
        <tissue evidence="1">Whole animal</tissue>
    </source>
</reference>
<proteinExistence type="predicted"/>
<dbReference type="Proteomes" id="UP000828390">
    <property type="component" value="Unassembled WGS sequence"/>
</dbReference>